<sequence>MPAPGVSVPPSWRVSAQPAKPAASINTAAAPGRTIPLRVVMSDAPNALRLRDARIRTVDPGPNVKFTILFKHATPAQEPREGEVVQKSAR</sequence>
<proteinExistence type="predicted"/>
<accession>A0A348FZY2</accession>
<gene>
    <name evidence="2" type="ORF">BLTE_15500</name>
</gene>
<name>A0A348FZY2_9HYPH</name>
<dbReference type="KEGG" id="blag:BLTE_15500"/>
<evidence type="ECO:0000313" key="3">
    <source>
        <dbReference type="Proteomes" id="UP000266934"/>
    </source>
</evidence>
<reference evidence="2 3" key="1">
    <citation type="submission" date="2018-08" db="EMBL/GenBank/DDBJ databases">
        <title>Complete genome sequencing of Blastochloris tepida GI.</title>
        <authorList>
            <person name="Tsukatani Y."/>
            <person name="Mori H."/>
        </authorList>
    </citation>
    <scope>NUCLEOTIDE SEQUENCE [LARGE SCALE GENOMIC DNA]</scope>
    <source>
        <strain evidence="2 3">GI</strain>
    </source>
</reference>
<dbReference type="Proteomes" id="UP000266934">
    <property type="component" value="Chromosome"/>
</dbReference>
<evidence type="ECO:0000313" key="2">
    <source>
        <dbReference type="EMBL" id="BBF92865.1"/>
    </source>
</evidence>
<keyword evidence="3" id="KW-1185">Reference proteome</keyword>
<dbReference type="AlphaFoldDB" id="A0A348FZY2"/>
<evidence type="ECO:0000256" key="1">
    <source>
        <dbReference type="SAM" id="MobiDB-lite"/>
    </source>
</evidence>
<dbReference type="EMBL" id="AP018907">
    <property type="protein sequence ID" value="BBF92865.1"/>
    <property type="molecule type" value="Genomic_DNA"/>
</dbReference>
<feature type="region of interest" description="Disordered" evidence="1">
    <location>
        <begin position="1"/>
        <end position="27"/>
    </location>
</feature>
<protein>
    <submittedName>
        <fullName evidence="2">Uncharacterized protein</fullName>
    </submittedName>
</protein>
<organism evidence="2 3">
    <name type="scientific">Blastochloris tepida</name>
    <dbReference type="NCBI Taxonomy" id="2233851"/>
    <lineage>
        <taxon>Bacteria</taxon>
        <taxon>Pseudomonadati</taxon>
        <taxon>Pseudomonadota</taxon>
        <taxon>Alphaproteobacteria</taxon>
        <taxon>Hyphomicrobiales</taxon>
        <taxon>Blastochloridaceae</taxon>
        <taxon>Blastochloris</taxon>
    </lineage>
</organism>